<sequence length="459" mass="51203">MKFVTNKTPLAVAVGLMMAASAWAKVPASEADHLGKDLTCVGAIKAANKEGTIPEFTGKWVGAPAGVAHVQASGKHPADIYADEKPLFSITADNMDKYADKLSDGQKAMLKKYAKTFQIPVYQGHRDFRYTDEVCAVLKKNALESEVTENGLGVKGHFGAINFPIPKNGTEVIWNNLLPTRAYTESIVRDTASVLSDGSITYGRQDNRNLDMVNKPENLGKPVEGPMAYTMTKGLLPDREKGGVTNSVEPTNFGKDKRLAWAYDPGTRRVRQVPEYGFDQPMVGTGGKMTIDSDRLFNGSPERYNWKLIGKKEMYIPANNYKIHQATVKYADLLKQHHANPDFMRYELRRVWVVEGTLKEGYRHLYGKRVLFVDEDTGQAVASDMYDARSQLWQHAFINTYYSFDIKAWHAGTSFYHDLNSGSYMAYNLFQERPLGPVLNKGDLTPSMFTPEAARNAGN</sequence>
<dbReference type="InterPro" id="IPR010752">
    <property type="entry name" value="DUF1329"/>
</dbReference>
<name>A0ABV3ZZL3_9BURK</name>
<evidence type="ECO:0000313" key="2">
    <source>
        <dbReference type="EMBL" id="MEX8194334.1"/>
    </source>
</evidence>
<dbReference type="CDD" id="cd16329">
    <property type="entry name" value="LolA_like"/>
    <property type="match status" value="1"/>
</dbReference>
<protein>
    <submittedName>
        <fullName evidence="2">DUF1329 domain-containing protein</fullName>
    </submittedName>
</protein>
<reference evidence="2 3" key="1">
    <citation type="journal article" date="2013" name="Int. J. Syst. Evol. Microbiol.">
        <title>Comamonas guangdongensis sp. nov., isolated from subterranean forest sediment, and emended description of the genus Comamonas.</title>
        <authorList>
            <person name="Zhang J."/>
            <person name="Wang Y."/>
            <person name="Zhou S."/>
            <person name="Wu C."/>
            <person name="He J."/>
            <person name="Li F."/>
        </authorList>
    </citation>
    <scope>NUCLEOTIDE SEQUENCE [LARGE SCALE GENOMIC DNA]</scope>
    <source>
        <strain evidence="2 3">CCTCC AB2011133</strain>
    </source>
</reference>
<feature type="signal peptide" evidence="1">
    <location>
        <begin position="1"/>
        <end position="24"/>
    </location>
</feature>
<keyword evidence="3" id="KW-1185">Reference proteome</keyword>
<organism evidence="2 3">
    <name type="scientific">Comamonas guangdongensis</name>
    <dbReference type="NCBI Taxonomy" id="510515"/>
    <lineage>
        <taxon>Bacteria</taxon>
        <taxon>Pseudomonadati</taxon>
        <taxon>Pseudomonadota</taxon>
        <taxon>Betaproteobacteria</taxon>
        <taxon>Burkholderiales</taxon>
        <taxon>Comamonadaceae</taxon>
        <taxon>Comamonas</taxon>
    </lineage>
</organism>
<keyword evidence="1" id="KW-0732">Signal</keyword>
<accession>A0ABV3ZZL3</accession>
<dbReference type="Proteomes" id="UP001561046">
    <property type="component" value="Unassembled WGS sequence"/>
</dbReference>
<dbReference type="EMBL" id="JBFYGN010000020">
    <property type="protein sequence ID" value="MEX8194334.1"/>
    <property type="molecule type" value="Genomic_DNA"/>
</dbReference>
<gene>
    <name evidence="2" type="ORF">AB6724_15985</name>
</gene>
<dbReference type="RefSeq" id="WP_369339519.1">
    <property type="nucleotide sequence ID" value="NZ_JBFYGN010000020.1"/>
</dbReference>
<proteinExistence type="predicted"/>
<evidence type="ECO:0000313" key="3">
    <source>
        <dbReference type="Proteomes" id="UP001561046"/>
    </source>
</evidence>
<evidence type="ECO:0000256" key="1">
    <source>
        <dbReference type="SAM" id="SignalP"/>
    </source>
</evidence>
<dbReference type="Gene3D" id="2.50.20.10">
    <property type="entry name" value="Lipoprotein localisation LolA/LolB/LppX"/>
    <property type="match status" value="1"/>
</dbReference>
<comment type="caution">
    <text evidence="2">The sequence shown here is derived from an EMBL/GenBank/DDBJ whole genome shotgun (WGS) entry which is preliminary data.</text>
</comment>
<feature type="chain" id="PRO_5046083097" evidence="1">
    <location>
        <begin position="25"/>
        <end position="459"/>
    </location>
</feature>
<dbReference type="Pfam" id="PF07044">
    <property type="entry name" value="DUF1329"/>
    <property type="match status" value="1"/>
</dbReference>